<dbReference type="STRING" id="1114924.SAMN05216258_111163"/>
<dbReference type="Pfam" id="PF00575">
    <property type="entry name" value="S1"/>
    <property type="match status" value="1"/>
</dbReference>
<dbReference type="Proteomes" id="UP000199377">
    <property type="component" value="Unassembled WGS sequence"/>
</dbReference>
<feature type="region of interest" description="Disordered" evidence="8">
    <location>
        <begin position="719"/>
        <end position="753"/>
    </location>
</feature>
<dbReference type="InterPro" id="IPR011805">
    <property type="entry name" value="RNase_R"/>
</dbReference>
<dbReference type="Pfam" id="PF17876">
    <property type="entry name" value="CSD2"/>
    <property type="match status" value="1"/>
</dbReference>
<dbReference type="HAMAP" id="MF_01895">
    <property type="entry name" value="RNase_R"/>
    <property type="match status" value="1"/>
</dbReference>
<evidence type="ECO:0000256" key="5">
    <source>
        <dbReference type="ARBA" id="ARBA00022839"/>
    </source>
</evidence>
<dbReference type="InterPro" id="IPR022966">
    <property type="entry name" value="RNase_II/R_CS"/>
</dbReference>
<dbReference type="GO" id="GO:0003723">
    <property type="term" value="F:RNA binding"/>
    <property type="evidence" value="ECO:0007669"/>
    <property type="project" value="UniProtKB-UniRule"/>
</dbReference>
<dbReference type="PANTHER" id="PTHR23355:SF9">
    <property type="entry name" value="DIS3-LIKE EXONUCLEASE 2"/>
    <property type="match status" value="1"/>
</dbReference>
<comment type="catalytic activity">
    <reaction evidence="1 7">
        <text>Exonucleolytic cleavage in the 3'- to 5'-direction to yield nucleoside 5'-phosphates.</text>
        <dbReference type="EC" id="3.1.13.1"/>
    </reaction>
</comment>
<accession>A0A1I3MMJ8</accession>
<keyword evidence="3 7" id="KW-0540">Nuclease</keyword>
<name>A0A1I3MMJ8_9RHOB</name>
<dbReference type="PROSITE" id="PS01175">
    <property type="entry name" value="RIBONUCLEASE_II"/>
    <property type="match status" value="1"/>
</dbReference>
<comment type="subcellular location">
    <subcellularLocation>
        <location evidence="7">Cytoplasm</location>
    </subcellularLocation>
</comment>
<proteinExistence type="inferred from homology"/>
<dbReference type="InterPro" id="IPR001900">
    <property type="entry name" value="RNase_II/R"/>
</dbReference>
<dbReference type="NCBIfam" id="TIGR02063">
    <property type="entry name" value="RNase_R"/>
    <property type="match status" value="1"/>
</dbReference>
<evidence type="ECO:0000256" key="2">
    <source>
        <dbReference type="ARBA" id="ARBA00022490"/>
    </source>
</evidence>
<evidence type="ECO:0000256" key="8">
    <source>
        <dbReference type="SAM" id="MobiDB-lite"/>
    </source>
</evidence>
<evidence type="ECO:0000259" key="9">
    <source>
        <dbReference type="PROSITE" id="PS50126"/>
    </source>
</evidence>
<dbReference type="GO" id="GO:0006402">
    <property type="term" value="P:mRNA catabolic process"/>
    <property type="evidence" value="ECO:0007669"/>
    <property type="project" value="TreeGrafter"/>
</dbReference>
<dbReference type="PROSITE" id="PS50126">
    <property type="entry name" value="S1"/>
    <property type="match status" value="1"/>
</dbReference>
<dbReference type="RefSeq" id="WP_092864212.1">
    <property type="nucleotide sequence ID" value="NZ_FOQH01000011.1"/>
</dbReference>
<comment type="function">
    <text evidence="7">3'-5' exoribonuclease that releases 5'-nucleoside monophosphates and is involved in maturation of structured RNAs.</text>
</comment>
<dbReference type="OrthoDB" id="9764149at2"/>
<dbReference type="SMART" id="SM00955">
    <property type="entry name" value="RNB"/>
    <property type="match status" value="1"/>
</dbReference>
<dbReference type="InterPro" id="IPR050180">
    <property type="entry name" value="RNR_Ribonuclease"/>
</dbReference>
<keyword evidence="4 7" id="KW-0378">Hydrolase</keyword>
<keyword evidence="6 7" id="KW-0694">RNA-binding</keyword>
<evidence type="ECO:0000256" key="1">
    <source>
        <dbReference type="ARBA" id="ARBA00001849"/>
    </source>
</evidence>
<dbReference type="InterPro" id="IPR040476">
    <property type="entry name" value="CSD2"/>
</dbReference>
<evidence type="ECO:0000256" key="7">
    <source>
        <dbReference type="HAMAP-Rule" id="MF_01895"/>
    </source>
</evidence>
<dbReference type="GO" id="GO:0005829">
    <property type="term" value="C:cytosol"/>
    <property type="evidence" value="ECO:0007669"/>
    <property type="project" value="TreeGrafter"/>
</dbReference>
<evidence type="ECO:0000256" key="6">
    <source>
        <dbReference type="ARBA" id="ARBA00022884"/>
    </source>
</evidence>
<evidence type="ECO:0000313" key="11">
    <source>
        <dbReference type="Proteomes" id="UP000199377"/>
    </source>
</evidence>
<dbReference type="NCBIfam" id="TIGR00358">
    <property type="entry name" value="3_prime_RNase"/>
    <property type="match status" value="1"/>
</dbReference>
<dbReference type="InterPro" id="IPR004476">
    <property type="entry name" value="RNase_II/RNase_R"/>
</dbReference>
<dbReference type="Gene3D" id="2.40.50.140">
    <property type="entry name" value="Nucleic acid-binding proteins"/>
    <property type="match status" value="1"/>
</dbReference>
<dbReference type="CDD" id="cd04471">
    <property type="entry name" value="S1_RNase_R"/>
    <property type="match status" value="1"/>
</dbReference>
<evidence type="ECO:0000256" key="3">
    <source>
        <dbReference type="ARBA" id="ARBA00022722"/>
    </source>
</evidence>
<evidence type="ECO:0000313" key="10">
    <source>
        <dbReference type="EMBL" id="SFI97955.1"/>
    </source>
</evidence>
<feature type="domain" description="S1 motif" evidence="9">
    <location>
        <begin position="633"/>
        <end position="714"/>
    </location>
</feature>
<keyword evidence="2 7" id="KW-0963">Cytoplasm</keyword>
<dbReference type="InterPro" id="IPR003029">
    <property type="entry name" value="S1_domain"/>
</dbReference>
<gene>
    <name evidence="7" type="primary">rnr</name>
    <name evidence="10" type="ORF">SAMN05216258_111163</name>
</gene>
<dbReference type="AlphaFoldDB" id="A0A1I3MMJ8"/>
<keyword evidence="5 7" id="KW-0269">Exonuclease</keyword>
<dbReference type="SMART" id="SM00316">
    <property type="entry name" value="S1"/>
    <property type="match status" value="1"/>
</dbReference>
<dbReference type="PANTHER" id="PTHR23355">
    <property type="entry name" value="RIBONUCLEASE"/>
    <property type="match status" value="1"/>
</dbReference>
<feature type="compositionally biased region" description="Basic residues" evidence="8">
    <location>
        <begin position="725"/>
        <end position="753"/>
    </location>
</feature>
<evidence type="ECO:0000256" key="4">
    <source>
        <dbReference type="ARBA" id="ARBA00022801"/>
    </source>
</evidence>
<dbReference type="GO" id="GO:0008859">
    <property type="term" value="F:exoribonuclease II activity"/>
    <property type="evidence" value="ECO:0007669"/>
    <property type="project" value="UniProtKB-UniRule"/>
</dbReference>
<organism evidence="10 11">
    <name type="scientific">Albimonas pacifica</name>
    <dbReference type="NCBI Taxonomy" id="1114924"/>
    <lineage>
        <taxon>Bacteria</taxon>
        <taxon>Pseudomonadati</taxon>
        <taxon>Pseudomonadota</taxon>
        <taxon>Alphaproteobacteria</taxon>
        <taxon>Rhodobacterales</taxon>
        <taxon>Paracoccaceae</taxon>
        <taxon>Albimonas</taxon>
    </lineage>
</organism>
<dbReference type="SUPFAM" id="SSF50249">
    <property type="entry name" value="Nucleic acid-binding proteins"/>
    <property type="match status" value="2"/>
</dbReference>
<sequence>MSRVPDKDTLADFIRLNPDKAGKRDLARAFGLKGVERVQLKDLLRELTEEGVIEKRPGKSFAAPGHLPPVAVLVVGEPDHAGDLFATPQDWDRDEPAPKVLIQPGSRGPAPGPGDRLLTRVTPVHGEDHAYVGKVIKKIGAGPRKILGIFRQAPDGGGRLVPVSKGDQREWVIAARDAGEAENGELIEAEQIGQIRRNRELALPRARVVERLGSPGSARSFSLIAIHEQGIPDAFPERVTEAAAAARPVTSLKGREDLRHLPLVTIDPADARDHDDAVCAQPDPDPENPGGHIVWVAIADVAHYVRPGSPLDREARLRGNSTYFPDRVVPMLPEELSADLCSLVAHEDRPCIALRMVLSEDGTKLAHDFHRALMRSPASLTYEQVQAAADGRPGPEVEPHLKTIADLYAAYDSAAKARERRQPLDLDLPERRIKLAEDGTVASVGFRDRLEAHRLIEEFMILSNVCAAETLEAKRRPHLLRVHEEPGQDKLDTLRDVAEGCGLTLSKSQAIRPALFNRLLHQAAGSEFAELINLTVLRSQTQAYYSPDNLGHFGLNLRAYAHFTSPIRRYADLIVHRALISAHDWGTDGQTGEEIEELKDTAEHISFTERRSMTAERDTNDRYLASYLSERVGNEFAGRVAGVARFGLFVKLDETGADGLVPIASLGREWFRHDPETHTLTGEDSGRVIGMGQRCLVRLSEAVPVTGGLLLELLEIEGDDAPRPGRARGRAPRKKLSSATKARAKHARHKRRG</sequence>
<dbReference type="EMBL" id="FOQH01000011">
    <property type="protein sequence ID" value="SFI97955.1"/>
    <property type="molecule type" value="Genomic_DNA"/>
</dbReference>
<reference evidence="10 11" key="1">
    <citation type="submission" date="2016-10" db="EMBL/GenBank/DDBJ databases">
        <authorList>
            <person name="de Groot N.N."/>
        </authorList>
    </citation>
    <scope>NUCLEOTIDE SEQUENCE [LARGE SCALE GENOMIC DNA]</scope>
    <source>
        <strain evidence="10 11">CGMCC 1.11030</strain>
    </source>
</reference>
<dbReference type="EC" id="3.1.13.1" evidence="7"/>
<dbReference type="InterPro" id="IPR012340">
    <property type="entry name" value="NA-bd_OB-fold"/>
</dbReference>
<comment type="similarity">
    <text evidence="7">Belongs to the RNR ribonuclease family. RNase R subfamily.</text>
</comment>
<dbReference type="Pfam" id="PF00773">
    <property type="entry name" value="RNB"/>
    <property type="match status" value="1"/>
</dbReference>
<protein>
    <recommendedName>
        <fullName evidence="7">Ribonuclease R</fullName>
        <shortName evidence="7">RNase R</shortName>
        <ecNumber evidence="7">3.1.13.1</ecNumber>
    </recommendedName>
</protein>
<keyword evidence="11" id="KW-1185">Reference proteome</keyword>